<comment type="caution">
    <text evidence="1">The sequence shown here is derived from an EMBL/GenBank/DDBJ whole genome shotgun (WGS) entry which is preliminary data.</text>
</comment>
<dbReference type="EMBL" id="MAYW01000263">
    <property type="protein sequence ID" value="ODS30210.1"/>
    <property type="molecule type" value="Genomic_DNA"/>
</dbReference>
<protein>
    <submittedName>
        <fullName evidence="1">IS1 transposase</fullName>
    </submittedName>
</protein>
<dbReference type="InterPro" id="IPR051354">
    <property type="entry name" value="Transposase_27_IS1"/>
</dbReference>
<gene>
    <name evidence="1" type="ORF">SCARUB_04679</name>
</gene>
<dbReference type="AlphaFoldDB" id="A0A1E3X3J2"/>
<sequence length="427" mass="49626">MISVSHKHFFVYTDLLQRRYEYMRSVYLGLTNINDALMFYGFTLKDYNNFEAVFSMYSFPGLLGLKVEDINKPKCKQHDIRNTTYINRKYGNRKISYMKCPTCNHIFSSKQGTALYRSHVADKEYCQVITALAEGMGIRSTGRIFGIDKDTVLRLLKDAAEHCRKVSKYFLQNLHIEECQIDELWSFVMKKEKNLTPLDEIAGAFGDQWIWISIDATHKTIPFFVVGKHTLKNAIALIQGLKNITNDHIPFFTSDQLPHYPEALLRVYGISKIVPSTGRRGRPRRPELIPPPSLKYAQVVKTRRKGRVVDIQVKAIYGNDEDIKERLESSKVSHCVNVSFVERANGTLTHINKRLTRKTYCFSKDISYHKDQLDLSLAYYHLVKPHKGLRLEINQNGRRWQERTPFYAAGLTDHIWTMKELLTYKVP</sequence>
<dbReference type="Proteomes" id="UP000094056">
    <property type="component" value="Unassembled WGS sequence"/>
</dbReference>
<accession>A0A1E3X3J2</accession>
<dbReference type="PANTHER" id="PTHR33293">
    <property type="entry name" value="INSERTION ELEMENT IS1 1 PROTEIN INSB-RELATED"/>
    <property type="match status" value="1"/>
</dbReference>
<organism evidence="1 2">
    <name type="scientific">Candidatus Scalindua rubra</name>
    <dbReference type="NCBI Taxonomy" id="1872076"/>
    <lineage>
        <taxon>Bacteria</taxon>
        <taxon>Pseudomonadati</taxon>
        <taxon>Planctomycetota</taxon>
        <taxon>Candidatus Brocadiia</taxon>
        <taxon>Candidatus Brocadiales</taxon>
        <taxon>Candidatus Scalinduaceae</taxon>
        <taxon>Candidatus Scalindua</taxon>
    </lineage>
</organism>
<evidence type="ECO:0000313" key="2">
    <source>
        <dbReference type="Proteomes" id="UP000094056"/>
    </source>
</evidence>
<dbReference type="PANTHER" id="PTHR33293:SF1">
    <property type="entry name" value="INSERTION ELEMENT IS1 1 PROTEIN INSB-RELATED"/>
    <property type="match status" value="1"/>
</dbReference>
<name>A0A1E3X3J2_9BACT</name>
<evidence type="ECO:0000313" key="1">
    <source>
        <dbReference type="EMBL" id="ODS30210.1"/>
    </source>
</evidence>
<proteinExistence type="predicted"/>
<reference evidence="1 2" key="1">
    <citation type="submission" date="2016-07" db="EMBL/GenBank/DDBJ databases">
        <title>Draft genome of Scalindua rubra, obtained from a brine-seawater interface in the Red Sea, sheds light on salt adaptation in anammox bacteria.</title>
        <authorList>
            <person name="Speth D.R."/>
            <person name="Lagkouvardos I."/>
            <person name="Wang Y."/>
            <person name="Qian P.-Y."/>
            <person name="Dutilh B.E."/>
            <person name="Jetten M.S."/>
        </authorList>
    </citation>
    <scope>NUCLEOTIDE SEQUENCE [LARGE SCALE GENOMIC DNA]</scope>
    <source>
        <strain evidence="1">BSI-1</strain>
    </source>
</reference>